<comment type="subcellular location">
    <subcellularLocation>
        <location evidence="1">Membrane</location>
        <topology evidence="1">Single-pass type II membrane protein</topology>
    </subcellularLocation>
</comment>
<comment type="similarity">
    <text evidence="10">Belongs to the glycosyltransferase 14 family.</text>
</comment>
<evidence type="ECO:0000313" key="11">
    <source>
        <dbReference type="EMBL" id="CAG2215677.1"/>
    </source>
</evidence>
<dbReference type="AlphaFoldDB" id="A0A8S3S8R0"/>
<dbReference type="EMBL" id="CAJPWZ010001452">
    <property type="protein sequence ID" value="CAG2215677.1"/>
    <property type="molecule type" value="Genomic_DNA"/>
</dbReference>
<evidence type="ECO:0000256" key="10">
    <source>
        <dbReference type="ARBA" id="ARBA00038150"/>
    </source>
</evidence>
<protein>
    <submittedName>
        <fullName evidence="11">Uncharacterized protein</fullName>
    </submittedName>
</protein>
<evidence type="ECO:0000256" key="4">
    <source>
        <dbReference type="ARBA" id="ARBA00022679"/>
    </source>
</evidence>
<comment type="caution">
    <text evidence="11">The sequence shown here is derived from an EMBL/GenBank/DDBJ whole genome shotgun (WGS) entry which is preliminary data.</text>
</comment>
<dbReference type="InterPro" id="IPR003406">
    <property type="entry name" value="Glyco_trans_14"/>
</dbReference>
<proteinExistence type="inferred from homology"/>
<evidence type="ECO:0000256" key="8">
    <source>
        <dbReference type="ARBA" id="ARBA00023136"/>
    </source>
</evidence>
<dbReference type="Pfam" id="PF02485">
    <property type="entry name" value="Branch"/>
    <property type="match status" value="1"/>
</dbReference>
<evidence type="ECO:0000256" key="3">
    <source>
        <dbReference type="ARBA" id="ARBA00022676"/>
    </source>
</evidence>
<evidence type="ECO:0000256" key="1">
    <source>
        <dbReference type="ARBA" id="ARBA00004606"/>
    </source>
</evidence>
<name>A0A8S3S8R0_MYTED</name>
<evidence type="ECO:0000256" key="7">
    <source>
        <dbReference type="ARBA" id="ARBA00022989"/>
    </source>
</evidence>
<evidence type="ECO:0000256" key="6">
    <source>
        <dbReference type="ARBA" id="ARBA00022968"/>
    </source>
</evidence>
<keyword evidence="9" id="KW-0325">Glycoprotein</keyword>
<comment type="pathway">
    <text evidence="2">Protein modification; protein glycosylation.</text>
</comment>
<keyword evidence="3" id="KW-0328">Glycosyltransferase</keyword>
<accession>A0A8S3S8R0</accession>
<dbReference type="PANTHER" id="PTHR19297">
    <property type="entry name" value="GLYCOSYLTRANSFERASE 14 FAMILY MEMBER"/>
    <property type="match status" value="1"/>
</dbReference>
<gene>
    <name evidence="11" type="ORF">MEDL_29468</name>
</gene>
<evidence type="ECO:0000256" key="9">
    <source>
        <dbReference type="ARBA" id="ARBA00023180"/>
    </source>
</evidence>
<keyword evidence="5" id="KW-0812">Transmembrane</keyword>
<evidence type="ECO:0000256" key="5">
    <source>
        <dbReference type="ARBA" id="ARBA00022692"/>
    </source>
</evidence>
<evidence type="ECO:0000313" key="12">
    <source>
        <dbReference type="Proteomes" id="UP000683360"/>
    </source>
</evidence>
<dbReference type="GO" id="GO:0016020">
    <property type="term" value="C:membrane"/>
    <property type="evidence" value="ECO:0007669"/>
    <property type="project" value="UniProtKB-SubCell"/>
</dbReference>
<evidence type="ECO:0000256" key="2">
    <source>
        <dbReference type="ARBA" id="ARBA00004922"/>
    </source>
</evidence>
<dbReference type="GO" id="GO:0008375">
    <property type="term" value="F:acetylglucosaminyltransferase activity"/>
    <property type="evidence" value="ECO:0007669"/>
    <property type="project" value="TreeGrafter"/>
</dbReference>
<dbReference type="OrthoDB" id="2019572at2759"/>
<keyword evidence="7" id="KW-1133">Transmembrane helix</keyword>
<dbReference type="Proteomes" id="UP000683360">
    <property type="component" value="Unassembled WGS sequence"/>
</dbReference>
<keyword evidence="4" id="KW-0808">Transferase</keyword>
<keyword evidence="12" id="KW-1185">Reference proteome</keyword>
<sequence length="330" mass="38312">MRIILPEKVSIEIYEANRWKSNLENRNELKRYSKIHPTLCEHRLIRLTVLYPDTKLELLVLVALGSAAIKKATCTLCNKQSFDIVKHLILECHVLLTKRNVLFYKIVDELPIQKSVDIFNLDDHDLLEVLLGAVNNTVYDLDPIVWSRMIALTGRWNGLPPPPHSIRPIHGSVHIVANRRFVEYILFNKVASDLFNWTKNAQHASEIFFNTLNYNPHLNISGSYKGVPETDCKSNPFLTRFKNWGPQSSLFNWPCHGTVVRDICIFGVGDLPLLSKRPEMFANKFFLNYQPYTLKCLDQLMFNRTRDEYFNGFQLDIAKYRSLDFIKNAI</sequence>
<dbReference type="PANTHER" id="PTHR19297:SF191">
    <property type="entry name" value="PROTEIN XYLOSYLTRANSFERASE"/>
    <property type="match status" value="1"/>
</dbReference>
<reference evidence="11" key="1">
    <citation type="submission" date="2021-03" db="EMBL/GenBank/DDBJ databases">
        <authorList>
            <person name="Bekaert M."/>
        </authorList>
    </citation>
    <scope>NUCLEOTIDE SEQUENCE</scope>
</reference>
<organism evidence="11 12">
    <name type="scientific">Mytilus edulis</name>
    <name type="common">Blue mussel</name>
    <dbReference type="NCBI Taxonomy" id="6550"/>
    <lineage>
        <taxon>Eukaryota</taxon>
        <taxon>Metazoa</taxon>
        <taxon>Spiralia</taxon>
        <taxon>Lophotrochozoa</taxon>
        <taxon>Mollusca</taxon>
        <taxon>Bivalvia</taxon>
        <taxon>Autobranchia</taxon>
        <taxon>Pteriomorphia</taxon>
        <taxon>Mytilida</taxon>
        <taxon>Mytiloidea</taxon>
        <taxon>Mytilidae</taxon>
        <taxon>Mytilinae</taxon>
        <taxon>Mytilus</taxon>
    </lineage>
</organism>
<keyword evidence="8" id="KW-0472">Membrane</keyword>
<keyword evidence="6" id="KW-0735">Signal-anchor</keyword>